<organism evidence="3 4">
    <name type="scientific">Coccomyxa subellipsoidea</name>
    <dbReference type="NCBI Taxonomy" id="248742"/>
    <lineage>
        <taxon>Eukaryota</taxon>
        <taxon>Viridiplantae</taxon>
        <taxon>Chlorophyta</taxon>
        <taxon>core chlorophytes</taxon>
        <taxon>Trebouxiophyceae</taxon>
        <taxon>Trebouxiophyceae incertae sedis</taxon>
        <taxon>Coccomyxaceae</taxon>
        <taxon>Coccomyxa</taxon>
    </lineage>
</organism>
<dbReference type="InterPro" id="IPR046760">
    <property type="entry name" value="Tab2-like_N"/>
</dbReference>
<dbReference type="Proteomes" id="UP001491310">
    <property type="component" value="Unassembled WGS sequence"/>
</dbReference>
<reference evidence="3 4" key="1">
    <citation type="journal article" date="2024" name="Nat. Commun.">
        <title>Phylogenomics reveals the evolutionary origins of lichenization in chlorophyte algae.</title>
        <authorList>
            <person name="Puginier C."/>
            <person name="Libourel C."/>
            <person name="Otte J."/>
            <person name="Skaloud P."/>
            <person name="Haon M."/>
            <person name="Grisel S."/>
            <person name="Petersen M."/>
            <person name="Berrin J.G."/>
            <person name="Delaux P.M."/>
            <person name="Dal Grande F."/>
            <person name="Keller J."/>
        </authorList>
    </citation>
    <scope>NUCLEOTIDE SEQUENCE [LARGE SCALE GENOMIC DNA]</scope>
    <source>
        <strain evidence="3 4">SAG 216-7</strain>
    </source>
</reference>
<sequence>MQEGLNPDRSWVYSKWFPNNRINSTQLKAALQEIIEAEGAVKPQTVRFFRGQMQTIISRALADLDIKPVPSRRCFSLIGLLEERLESVYKRAAGFSDKATSLFTLDLGPPQDLPDALRGESWLFVQLPLGLLREELRAVDSRETFGASFPLASAGLDDLPDDTPVPGVAVYSRRAVPLAAWTSGLEVANVAADADRACLVLETGVNQRWRYGNYQRTPENTADARAWEAAKTGARGLHFLVVQTDEEADTSAGLWLLQARELPKI</sequence>
<dbReference type="InterPro" id="IPR009472">
    <property type="entry name" value="Tab2-like"/>
</dbReference>
<evidence type="ECO:0000313" key="3">
    <source>
        <dbReference type="EMBL" id="KAK9914877.1"/>
    </source>
</evidence>
<evidence type="ECO:0000259" key="1">
    <source>
        <dbReference type="Pfam" id="PF06485"/>
    </source>
</evidence>
<dbReference type="PANTHER" id="PTHR34556">
    <property type="match status" value="1"/>
</dbReference>
<evidence type="ECO:0000313" key="4">
    <source>
        <dbReference type="Proteomes" id="UP001491310"/>
    </source>
</evidence>
<keyword evidence="4" id="KW-1185">Reference proteome</keyword>
<gene>
    <name evidence="3" type="ORF">WJX75_001719</name>
</gene>
<feature type="domain" description="RNA-binding protein Tab2/Atab2 C-terminal" evidence="2">
    <location>
        <begin position="103"/>
        <end position="258"/>
    </location>
</feature>
<proteinExistence type="predicted"/>
<evidence type="ECO:0000259" key="2">
    <source>
        <dbReference type="Pfam" id="PF20429"/>
    </source>
</evidence>
<comment type="caution">
    <text evidence="3">The sequence shown here is derived from an EMBL/GenBank/DDBJ whole genome shotgun (WGS) entry which is preliminary data.</text>
</comment>
<protein>
    <submittedName>
        <fullName evidence="3">Uncharacterized protein</fullName>
    </submittedName>
</protein>
<dbReference type="Pfam" id="PF20429">
    <property type="entry name" value="Tab2-like_C"/>
    <property type="match status" value="1"/>
</dbReference>
<name>A0ABR2YT24_9CHLO</name>
<feature type="domain" description="RNA-binding protein Tab2-like N-terminal" evidence="1">
    <location>
        <begin position="8"/>
        <end position="84"/>
    </location>
</feature>
<dbReference type="PANTHER" id="PTHR34556:SF2">
    <property type="entry name" value="PROTEIN TAB2 HOMOLOG, CHLOROPLASTIC"/>
    <property type="match status" value="1"/>
</dbReference>
<dbReference type="Pfam" id="PF06485">
    <property type="entry name" value="Tab2-like_N"/>
    <property type="match status" value="1"/>
</dbReference>
<accession>A0ABR2YT24</accession>
<dbReference type="EMBL" id="JALJOT010000005">
    <property type="protein sequence ID" value="KAK9914877.1"/>
    <property type="molecule type" value="Genomic_DNA"/>
</dbReference>
<dbReference type="InterPro" id="IPR046761">
    <property type="entry name" value="Tab2-like_C"/>
</dbReference>